<evidence type="ECO:0000313" key="2">
    <source>
        <dbReference type="EMBL" id="ANB19667.1"/>
    </source>
</evidence>
<protein>
    <recommendedName>
        <fullName evidence="4">Tetratricopeptide repeat protein</fullName>
    </recommendedName>
</protein>
<dbReference type="KEGG" id="dko:I596_3684"/>
<name>A0A160DY30_9GAMM</name>
<dbReference type="SUPFAM" id="SSF48452">
    <property type="entry name" value="TPR-like"/>
    <property type="match status" value="1"/>
</dbReference>
<proteinExistence type="predicted"/>
<keyword evidence="1" id="KW-0732">Signal</keyword>
<dbReference type="STRING" id="1300342.I596_3684"/>
<feature type="signal peptide" evidence="1">
    <location>
        <begin position="1"/>
        <end position="26"/>
    </location>
</feature>
<reference evidence="2 3" key="1">
    <citation type="submission" date="2016-04" db="EMBL/GenBank/DDBJ databases">
        <title>Complete genome sequence of Dokdonella koreensis DS-123T.</title>
        <authorList>
            <person name="Kim J.F."/>
            <person name="Lee H."/>
            <person name="Kwak M.-J."/>
        </authorList>
    </citation>
    <scope>NUCLEOTIDE SEQUENCE [LARGE SCALE GENOMIC DNA]</scope>
    <source>
        <strain evidence="2 3">DS-123</strain>
    </source>
</reference>
<gene>
    <name evidence="2" type="ORF">I596_3684</name>
</gene>
<dbReference type="InterPro" id="IPR011990">
    <property type="entry name" value="TPR-like_helical_dom_sf"/>
</dbReference>
<organism evidence="2 3">
    <name type="scientific">Dokdonella koreensis DS-123</name>
    <dbReference type="NCBI Taxonomy" id="1300342"/>
    <lineage>
        <taxon>Bacteria</taxon>
        <taxon>Pseudomonadati</taxon>
        <taxon>Pseudomonadota</taxon>
        <taxon>Gammaproteobacteria</taxon>
        <taxon>Lysobacterales</taxon>
        <taxon>Rhodanobacteraceae</taxon>
        <taxon>Dokdonella</taxon>
    </lineage>
</organism>
<dbReference type="Proteomes" id="UP000076830">
    <property type="component" value="Chromosome"/>
</dbReference>
<accession>A0A160DY30</accession>
<evidence type="ECO:0008006" key="4">
    <source>
        <dbReference type="Google" id="ProtNLM"/>
    </source>
</evidence>
<evidence type="ECO:0000313" key="3">
    <source>
        <dbReference type="Proteomes" id="UP000076830"/>
    </source>
</evidence>
<feature type="chain" id="PRO_5007813983" description="Tetratricopeptide repeat protein" evidence="1">
    <location>
        <begin position="27"/>
        <end position="510"/>
    </location>
</feature>
<dbReference type="Gene3D" id="1.25.40.10">
    <property type="entry name" value="Tetratricopeptide repeat domain"/>
    <property type="match status" value="1"/>
</dbReference>
<keyword evidence="3" id="KW-1185">Reference proteome</keyword>
<dbReference type="EMBL" id="CP015249">
    <property type="protein sequence ID" value="ANB19667.1"/>
    <property type="molecule type" value="Genomic_DNA"/>
</dbReference>
<dbReference type="AlphaFoldDB" id="A0A160DY30"/>
<sequence>MENGMRAAWIVGVLLGLAMVSLPAAAAKPAPEAEPESPADTARQALRLAFAQFRDGDIAAADRGFAAVVASSGFDALDDREQYEVLALAGRLAGERGEPARAHPLLVRASGYAQAEGGIWHARLLAASALDDDVDVARCVARISRRWPQVLQEYDGWAIVRLASRLEERPEAAAEHRELLDALFDTGFNVGGESPDGLWLVLARLALEQDHVTRAAAVARKIRAPRSVVALHADRRFDRVVDDASRFALDAVIEADLARARRVAEAAPDRLDPRTVLQRRLLDAGRFAEALASADEVVARVADGDGETHYADFEKEYVWILDHRAQALQGLGRWDEAVVQQRRAARRPENGRMNVSQALNLAWLYAELGRDEEALDAVEDLGAPSPYGRMQLEMLRLMVAVQRRDAAAVERHLAFMREHRDDAVATYQLALAHADRADEAAALLIERLRSTDWRSDALSEVQAYLDVPAPPIKKARSARQAAVAARADVRTAIAAVGHAGPPIALTAPGF</sequence>
<evidence type="ECO:0000256" key="1">
    <source>
        <dbReference type="SAM" id="SignalP"/>
    </source>
</evidence>